<dbReference type="PANTHER" id="PTHR21641:SF0">
    <property type="entry name" value="RNA-BINDING PROTEIN EIF1AD-RELATED"/>
    <property type="match status" value="1"/>
</dbReference>
<sequence length="135" mass="15022">PRRTLHATATLTSTPPDTLPPTHLILRVLGAAGNNLFKAETVDKKPLLVELPRAFRGTVWIKRGGYVVVDTAAMEGRENKIGGEIVNVVREVKGWRRMGYWPKEFAEEKRSYGDDSSDEEESNVGKMPPSESSEE</sequence>
<accession>A0A6G1HKR4</accession>
<evidence type="ECO:0000256" key="3">
    <source>
        <dbReference type="SAM" id="MobiDB-lite"/>
    </source>
</evidence>
<evidence type="ECO:0000313" key="6">
    <source>
        <dbReference type="Proteomes" id="UP000799640"/>
    </source>
</evidence>
<evidence type="ECO:0000256" key="2">
    <source>
        <dbReference type="ARBA" id="ARBA00022884"/>
    </source>
</evidence>
<dbReference type="InterPro" id="IPR039294">
    <property type="entry name" value="EIF1AD"/>
</dbReference>
<dbReference type="OrthoDB" id="1738325at2759"/>
<keyword evidence="2" id="KW-0694">RNA-binding</keyword>
<feature type="non-terminal residue" evidence="5">
    <location>
        <position position="135"/>
    </location>
</feature>
<dbReference type="InterPro" id="IPR012340">
    <property type="entry name" value="NA-bd_OB-fold"/>
</dbReference>
<protein>
    <submittedName>
        <fullName evidence="5">Nucleic acid-binding protein</fullName>
    </submittedName>
</protein>
<dbReference type="InterPro" id="IPR006196">
    <property type="entry name" value="RNA-binding_domain_S1_IF1"/>
</dbReference>
<evidence type="ECO:0000313" key="5">
    <source>
        <dbReference type="EMBL" id="KAF2396494.1"/>
    </source>
</evidence>
<reference evidence="5" key="1">
    <citation type="journal article" date="2020" name="Stud. Mycol.">
        <title>101 Dothideomycetes genomes: a test case for predicting lifestyles and emergence of pathogens.</title>
        <authorList>
            <person name="Haridas S."/>
            <person name="Albert R."/>
            <person name="Binder M."/>
            <person name="Bloem J."/>
            <person name="Labutti K."/>
            <person name="Salamov A."/>
            <person name="Andreopoulos B."/>
            <person name="Baker S."/>
            <person name="Barry K."/>
            <person name="Bills G."/>
            <person name="Bluhm B."/>
            <person name="Cannon C."/>
            <person name="Castanera R."/>
            <person name="Culley D."/>
            <person name="Daum C."/>
            <person name="Ezra D."/>
            <person name="Gonzalez J."/>
            <person name="Henrissat B."/>
            <person name="Kuo A."/>
            <person name="Liang C."/>
            <person name="Lipzen A."/>
            <person name="Lutzoni F."/>
            <person name="Magnuson J."/>
            <person name="Mondo S."/>
            <person name="Nolan M."/>
            <person name="Ohm R."/>
            <person name="Pangilinan J."/>
            <person name="Park H.-J."/>
            <person name="Ramirez L."/>
            <person name="Alfaro M."/>
            <person name="Sun H."/>
            <person name="Tritt A."/>
            <person name="Yoshinaga Y."/>
            <person name="Zwiers L.-H."/>
            <person name="Turgeon B."/>
            <person name="Goodwin S."/>
            <person name="Spatafora J."/>
            <person name="Crous P."/>
            <person name="Grigoriev I."/>
        </authorList>
    </citation>
    <scope>NUCLEOTIDE SEQUENCE</scope>
    <source>
        <strain evidence="5">CBS 262.69</strain>
    </source>
</reference>
<evidence type="ECO:0000256" key="1">
    <source>
        <dbReference type="ARBA" id="ARBA00007340"/>
    </source>
</evidence>
<dbReference type="Gene3D" id="2.40.50.140">
    <property type="entry name" value="Nucleic acid-binding proteins"/>
    <property type="match status" value="1"/>
</dbReference>
<dbReference type="InterPro" id="IPR001253">
    <property type="entry name" value="TIF_eIF-1A"/>
</dbReference>
<dbReference type="Proteomes" id="UP000799640">
    <property type="component" value="Unassembled WGS sequence"/>
</dbReference>
<gene>
    <name evidence="5" type="ORF">EJ06DRAFT_465245</name>
</gene>
<dbReference type="GO" id="GO:0003723">
    <property type="term" value="F:RNA binding"/>
    <property type="evidence" value="ECO:0007669"/>
    <property type="project" value="UniProtKB-KW"/>
</dbReference>
<organism evidence="5 6">
    <name type="scientific">Trichodelitschia bisporula</name>
    <dbReference type="NCBI Taxonomy" id="703511"/>
    <lineage>
        <taxon>Eukaryota</taxon>
        <taxon>Fungi</taxon>
        <taxon>Dikarya</taxon>
        <taxon>Ascomycota</taxon>
        <taxon>Pezizomycotina</taxon>
        <taxon>Dothideomycetes</taxon>
        <taxon>Dothideomycetes incertae sedis</taxon>
        <taxon>Phaeotrichales</taxon>
        <taxon>Phaeotrichaceae</taxon>
        <taxon>Trichodelitschia</taxon>
    </lineage>
</organism>
<dbReference type="GO" id="GO:0003743">
    <property type="term" value="F:translation initiation factor activity"/>
    <property type="evidence" value="ECO:0007669"/>
    <property type="project" value="InterPro"/>
</dbReference>
<evidence type="ECO:0000259" key="4">
    <source>
        <dbReference type="Pfam" id="PF01176"/>
    </source>
</evidence>
<proteinExistence type="inferred from homology"/>
<dbReference type="EMBL" id="ML996706">
    <property type="protein sequence ID" value="KAF2396494.1"/>
    <property type="molecule type" value="Genomic_DNA"/>
</dbReference>
<comment type="similarity">
    <text evidence="1">Belongs to the EIF1AD family.</text>
</comment>
<dbReference type="SUPFAM" id="SSF50249">
    <property type="entry name" value="Nucleic acid-binding proteins"/>
    <property type="match status" value="1"/>
</dbReference>
<name>A0A6G1HKR4_9PEZI</name>
<dbReference type="Pfam" id="PF01176">
    <property type="entry name" value="eIF-1a"/>
    <property type="match status" value="1"/>
</dbReference>
<dbReference type="SMART" id="SM00652">
    <property type="entry name" value="eIF1a"/>
    <property type="match status" value="1"/>
</dbReference>
<dbReference type="PANTHER" id="PTHR21641">
    <property type="entry name" value="TRANSLATION INITIATION FACTOR-RELATED"/>
    <property type="match status" value="1"/>
</dbReference>
<keyword evidence="6" id="KW-1185">Reference proteome</keyword>
<dbReference type="GO" id="GO:0005634">
    <property type="term" value="C:nucleus"/>
    <property type="evidence" value="ECO:0007669"/>
    <property type="project" value="TreeGrafter"/>
</dbReference>
<dbReference type="AlphaFoldDB" id="A0A6G1HKR4"/>
<feature type="non-terminal residue" evidence="5">
    <location>
        <position position="1"/>
    </location>
</feature>
<feature type="domain" description="S1-like" evidence="4">
    <location>
        <begin position="25"/>
        <end position="88"/>
    </location>
</feature>
<feature type="region of interest" description="Disordered" evidence="3">
    <location>
        <begin position="107"/>
        <end position="135"/>
    </location>
</feature>